<feature type="compositionally biased region" description="Basic and acidic residues" evidence="1">
    <location>
        <begin position="76"/>
        <end position="93"/>
    </location>
</feature>
<dbReference type="Proteomes" id="UP000231878">
    <property type="component" value="Unassembled WGS sequence"/>
</dbReference>
<evidence type="ECO:0000313" key="2">
    <source>
        <dbReference type="EMBL" id="PJO63950.1"/>
    </source>
</evidence>
<accession>A0AAX0U660</accession>
<organism evidence="2 3">
    <name type="scientific">Burkholderia pseudomallei</name>
    <name type="common">Pseudomonas pseudomallei</name>
    <dbReference type="NCBI Taxonomy" id="28450"/>
    <lineage>
        <taxon>Bacteria</taxon>
        <taxon>Pseudomonadati</taxon>
        <taxon>Pseudomonadota</taxon>
        <taxon>Betaproteobacteria</taxon>
        <taxon>Burkholderiales</taxon>
        <taxon>Burkholderiaceae</taxon>
        <taxon>Burkholderia</taxon>
        <taxon>pseudomallei group</taxon>
    </lineage>
</organism>
<gene>
    <name evidence="2" type="ORF">CWD88_23175</name>
</gene>
<sequence>MSAIRWAESTRRSGVRVRYARSICAPDVPDAPVRPACGADSPAGSAAVSPIDSLTVSPAGSFVISPVDSPSRHTNRTHEAELAARGSRPRDER</sequence>
<dbReference type="EMBL" id="PHRB01000026">
    <property type="protein sequence ID" value="PJO63950.1"/>
    <property type="molecule type" value="Genomic_DNA"/>
</dbReference>
<comment type="caution">
    <text evidence="2">The sequence shown here is derived from an EMBL/GenBank/DDBJ whole genome shotgun (WGS) entry which is preliminary data.</text>
</comment>
<name>A0AAX0U660_BURPE</name>
<evidence type="ECO:0000313" key="3">
    <source>
        <dbReference type="Proteomes" id="UP000231878"/>
    </source>
</evidence>
<proteinExistence type="predicted"/>
<protein>
    <submittedName>
        <fullName evidence="2">Uncharacterized protein</fullName>
    </submittedName>
</protein>
<feature type="region of interest" description="Disordered" evidence="1">
    <location>
        <begin position="65"/>
        <end position="93"/>
    </location>
</feature>
<dbReference type="AlphaFoldDB" id="A0AAX0U660"/>
<evidence type="ECO:0000256" key="1">
    <source>
        <dbReference type="SAM" id="MobiDB-lite"/>
    </source>
</evidence>
<reference evidence="2 3" key="1">
    <citation type="submission" date="2017-11" db="EMBL/GenBank/DDBJ databases">
        <title>Molecular characterization of Burkholderia pseudomallei and closely related isolates from Vietnam.</title>
        <authorList>
            <person name="Ustinov D.V."/>
            <person name="Antonov A.S."/>
            <person name="Avdusheva E.F."/>
            <person name="Shpak I.M."/>
            <person name="Zakharova I.B."/>
            <person name="Thi L.A."/>
            <person name="Teteryatnikova N."/>
            <person name="Lopasteyskaya Y.A."/>
            <person name="Kuzyutina J.A."/>
            <person name="Ngo T.N."/>
            <person name="Victorov D.V."/>
        </authorList>
    </citation>
    <scope>NUCLEOTIDE SEQUENCE [LARGE SCALE GENOMIC DNA]</scope>
    <source>
        <strain evidence="2 3">V1512</strain>
    </source>
</reference>